<evidence type="ECO:0000313" key="3">
    <source>
        <dbReference type="Proteomes" id="UP001143304"/>
    </source>
</evidence>
<keyword evidence="3" id="KW-1185">Reference proteome</keyword>
<name>A0ABT3T8N9_9GAMM</name>
<protein>
    <recommendedName>
        <fullName evidence="4">RadC-like JAB domain-containing protein</fullName>
    </recommendedName>
</protein>
<gene>
    <name evidence="2" type="ORF">EYC82_14755</name>
</gene>
<feature type="region of interest" description="Disordered" evidence="1">
    <location>
        <begin position="1"/>
        <end position="21"/>
    </location>
</feature>
<organism evidence="2 3">
    <name type="scientific">Candidatus Marimicrobium litorale</name>
    <dbReference type="NCBI Taxonomy" id="2518991"/>
    <lineage>
        <taxon>Bacteria</taxon>
        <taxon>Pseudomonadati</taxon>
        <taxon>Pseudomonadota</taxon>
        <taxon>Gammaproteobacteria</taxon>
        <taxon>Cellvibrionales</taxon>
        <taxon>Halieaceae</taxon>
        <taxon>Marimicrobium</taxon>
    </lineage>
</organism>
<reference evidence="2" key="1">
    <citation type="submission" date="2019-02" db="EMBL/GenBank/DDBJ databases">
        <authorList>
            <person name="Li S.-H."/>
        </authorList>
    </citation>
    <scope>NUCLEOTIDE SEQUENCE</scope>
    <source>
        <strain evidence="2">IMCC11814</strain>
    </source>
</reference>
<dbReference type="EMBL" id="SHNO01000001">
    <property type="protein sequence ID" value="MCX2978625.1"/>
    <property type="molecule type" value="Genomic_DNA"/>
</dbReference>
<dbReference type="Proteomes" id="UP001143304">
    <property type="component" value="Unassembled WGS sequence"/>
</dbReference>
<comment type="caution">
    <text evidence="2">The sequence shown here is derived from an EMBL/GenBank/DDBJ whole genome shotgun (WGS) entry which is preliminary data.</text>
</comment>
<sequence length="71" mass="8225">MPELNKRVGRFQHHHARPDSVHADHAVCQQVIFLLHRLKTERVGLERYSFIYMINADGDVMTANEHNVSST</sequence>
<evidence type="ECO:0000313" key="2">
    <source>
        <dbReference type="EMBL" id="MCX2978625.1"/>
    </source>
</evidence>
<proteinExistence type="predicted"/>
<feature type="compositionally biased region" description="Basic residues" evidence="1">
    <location>
        <begin position="7"/>
        <end position="16"/>
    </location>
</feature>
<accession>A0ABT3T8N9</accession>
<evidence type="ECO:0008006" key="4">
    <source>
        <dbReference type="Google" id="ProtNLM"/>
    </source>
</evidence>
<evidence type="ECO:0000256" key="1">
    <source>
        <dbReference type="SAM" id="MobiDB-lite"/>
    </source>
</evidence>